<comment type="caution">
    <text evidence="9">The sequence shown here is derived from an EMBL/GenBank/DDBJ whole genome shotgun (WGS) entry which is preliminary data.</text>
</comment>
<dbReference type="Proteomes" id="UP000187209">
    <property type="component" value="Unassembled WGS sequence"/>
</dbReference>
<keyword evidence="10" id="KW-1185">Reference proteome</keyword>
<evidence type="ECO:0000256" key="7">
    <source>
        <dbReference type="SAM" id="Coils"/>
    </source>
</evidence>
<comment type="subunit">
    <text evidence="6">Component of the Mediator complex.</text>
</comment>
<dbReference type="PANTHER" id="PTHR13208">
    <property type="entry name" value="MEDIATOR OF RNA POLYMERASE II TRANSCRIPTION SUBUNIT 4"/>
    <property type="match status" value="1"/>
</dbReference>
<dbReference type="GO" id="GO:0070847">
    <property type="term" value="C:core mediator complex"/>
    <property type="evidence" value="ECO:0007669"/>
    <property type="project" value="TreeGrafter"/>
</dbReference>
<dbReference type="EMBL" id="MPUH01000170">
    <property type="protein sequence ID" value="OMJ87704.1"/>
    <property type="molecule type" value="Genomic_DNA"/>
</dbReference>
<dbReference type="GO" id="GO:0003712">
    <property type="term" value="F:transcription coregulator activity"/>
    <property type="evidence" value="ECO:0007669"/>
    <property type="project" value="InterPro"/>
</dbReference>
<dbReference type="InterPro" id="IPR026876">
    <property type="entry name" value="Fn3_assoc_repeat"/>
</dbReference>
<comment type="subcellular location">
    <subcellularLocation>
        <location evidence="1 6">Nucleus</location>
    </subcellularLocation>
</comment>
<keyword evidence="5 6" id="KW-0539">Nucleus</keyword>
<accession>A0A1R2CFB5</accession>
<evidence type="ECO:0000256" key="2">
    <source>
        <dbReference type="ARBA" id="ARBA00009626"/>
    </source>
</evidence>
<name>A0A1R2CFB5_9CILI</name>
<proteinExistence type="inferred from homology"/>
<dbReference type="GO" id="GO:0006357">
    <property type="term" value="P:regulation of transcription by RNA polymerase II"/>
    <property type="evidence" value="ECO:0007669"/>
    <property type="project" value="InterPro"/>
</dbReference>
<evidence type="ECO:0000313" key="9">
    <source>
        <dbReference type="EMBL" id="OMJ87704.1"/>
    </source>
</evidence>
<protein>
    <recommendedName>
        <fullName evidence="6">Mediator of RNA polymerase II transcription subunit 4</fullName>
    </recommendedName>
    <alternativeName>
        <fullName evidence="6">Mediator complex subunit 4</fullName>
    </alternativeName>
</protein>
<dbReference type="GO" id="GO:0016592">
    <property type="term" value="C:mediator complex"/>
    <property type="evidence" value="ECO:0007669"/>
    <property type="project" value="InterPro"/>
</dbReference>
<keyword evidence="6" id="KW-0010">Activator</keyword>
<evidence type="ECO:0000313" key="10">
    <source>
        <dbReference type="Proteomes" id="UP000187209"/>
    </source>
</evidence>
<dbReference type="AlphaFoldDB" id="A0A1R2CFB5"/>
<sequence length="296" mass="33388">MSNPLKQDIRALKASIFQHLQSLRTNPNSELTILPLLQSISQKISELKESADRIDRISYLKKEIQSKEMEYYTKCAKMIELNKKFEEKLKEVDEETQLATNTNKIPLKDLLLYSYRISGTTSAPINWSNTEPSPIAFRPPFPEEHEIRAAKLFEIEKLERTAKPSININKLQNHNHISIICCPGASVRYTIDGSLPSDLTGKFYEKPFIVPSEADFIIKAVAFMEGKRESEVVCSSVQSGSLVAPGRFEHVAERPVHLVTSRAPLSLGLELSPWSSSHHSSDDDNESVPVFSSFNK</sequence>
<dbReference type="PANTHER" id="PTHR13208:SF2">
    <property type="entry name" value="MEDIATOR OF RNA POLYMERASE II TRANSCRIPTION SUBUNIT 4"/>
    <property type="match status" value="1"/>
</dbReference>
<reference evidence="9 10" key="1">
    <citation type="submission" date="2016-11" db="EMBL/GenBank/DDBJ databases">
        <title>The macronuclear genome of Stentor coeruleus: a giant cell with tiny introns.</title>
        <authorList>
            <person name="Slabodnick M."/>
            <person name="Ruby J.G."/>
            <person name="Reiff S.B."/>
            <person name="Swart E.C."/>
            <person name="Gosai S."/>
            <person name="Prabakaran S."/>
            <person name="Witkowska E."/>
            <person name="Larue G.E."/>
            <person name="Fisher S."/>
            <person name="Freeman R.M."/>
            <person name="Gunawardena J."/>
            <person name="Chu W."/>
            <person name="Stover N.A."/>
            <person name="Gregory B.D."/>
            <person name="Nowacki M."/>
            <person name="Derisi J."/>
            <person name="Roy S.W."/>
            <person name="Marshall W.F."/>
            <person name="Sood P."/>
        </authorList>
    </citation>
    <scope>NUCLEOTIDE SEQUENCE [LARGE SCALE GENOMIC DNA]</scope>
    <source>
        <strain evidence="9">WM001</strain>
    </source>
</reference>
<evidence type="ECO:0000256" key="5">
    <source>
        <dbReference type="ARBA" id="ARBA00023242"/>
    </source>
</evidence>
<dbReference type="Pfam" id="PF10018">
    <property type="entry name" value="Med4"/>
    <property type="match status" value="1"/>
</dbReference>
<evidence type="ECO:0000256" key="8">
    <source>
        <dbReference type="SAM" id="MobiDB-lite"/>
    </source>
</evidence>
<evidence type="ECO:0000256" key="6">
    <source>
        <dbReference type="RuleBase" id="RU364141"/>
    </source>
</evidence>
<evidence type="ECO:0000256" key="4">
    <source>
        <dbReference type="ARBA" id="ARBA00023163"/>
    </source>
</evidence>
<dbReference type="OrthoDB" id="20913at2759"/>
<gene>
    <name evidence="6" type="primary">MED4</name>
    <name evidence="9" type="ORF">SteCoe_10548</name>
</gene>
<comment type="function">
    <text evidence="6">Component of the Mediator complex, a coactivator involved in the regulated transcription of nearly all RNA polymerase II-dependent genes. Mediator functions as a bridge to convey information from gene-specific regulatory proteins to the basal RNA polymerase II transcription machinery. Mediator is recruited to promoters by direct interactions with regulatory proteins and serves as a scaffold for the assembly of a functional preinitiation complex with RNA polymerase II and the general transcription factors.</text>
</comment>
<dbReference type="Pfam" id="PF13287">
    <property type="entry name" value="Fn3_assoc"/>
    <property type="match status" value="1"/>
</dbReference>
<evidence type="ECO:0000256" key="3">
    <source>
        <dbReference type="ARBA" id="ARBA00023015"/>
    </source>
</evidence>
<feature type="region of interest" description="Disordered" evidence="8">
    <location>
        <begin position="274"/>
        <end position="296"/>
    </location>
</feature>
<feature type="coiled-coil region" evidence="7">
    <location>
        <begin position="75"/>
        <end position="102"/>
    </location>
</feature>
<evidence type="ECO:0000256" key="1">
    <source>
        <dbReference type="ARBA" id="ARBA00004123"/>
    </source>
</evidence>
<comment type="similarity">
    <text evidence="2 6">Belongs to the Mediator complex subunit 4 family.</text>
</comment>
<keyword evidence="7" id="KW-0175">Coiled coil</keyword>
<organism evidence="9 10">
    <name type="scientific">Stentor coeruleus</name>
    <dbReference type="NCBI Taxonomy" id="5963"/>
    <lineage>
        <taxon>Eukaryota</taxon>
        <taxon>Sar</taxon>
        <taxon>Alveolata</taxon>
        <taxon>Ciliophora</taxon>
        <taxon>Postciliodesmatophora</taxon>
        <taxon>Heterotrichea</taxon>
        <taxon>Heterotrichida</taxon>
        <taxon>Stentoridae</taxon>
        <taxon>Stentor</taxon>
    </lineage>
</organism>
<dbReference type="InterPro" id="IPR019258">
    <property type="entry name" value="Mediator_Med4"/>
</dbReference>
<keyword evidence="3 6" id="KW-0805">Transcription regulation</keyword>
<keyword evidence="4 6" id="KW-0804">Transcription</keyword>